<keyword evidence="3" id="KW-1185">Reference proteome</keyword>
<protein>
    <submittedName>
        <fullName evidence="2">Uncharacterized protein</fullName>
    </submittedName>
</protein>
<gene>
    <name evidence="2" type="ORF">AYJ54_02940</name>
</gene>
<organism evidence="2 3">
    <name type="scientific">Bradyrhizobium centrolobii</name>
    <dbReference type="NCBI Taxonomy" id="1505087"/>
    <lineage>
        <taxon>Bacteria</taxon>
        <taxon>Pseudomonadati</taxon>
        <taxon>Pseudomonadota</taxon>
        <taxon>Alphaproteobacteria</taxon>
        <taxon>Hyphomicrobiales</taxon>
        <taxon>Nitrobacteraceae</taxon>
        <taxon>Bradyrhizobium</taxon>
    </lineage>
</organism>
<proteinExistence type="predicted"/>
<reference evidence="2 3" key="1">
    <citation type="submission" date="2016-03" db="EMBL/GenBank/DDBJ databases">
        <title>Draft Genome Sequence of the Strain BR 10245 (Bradyrhizobium sp.) isolated from nodules of Centrolobium paraense.</title>
        <authorList>
            <person name="Simoes-Araujo J.L.Sr."/>
            <person name="Barauna A.C."/>
            <person name="Silva K."/>
            <person name="Zilli J.E."/>
        </authorList>
    </citation>
    <scope>NUCLEOTIDE SEQUENCE [LARGE SCALE GENOMIC DNA]</scope>
    <source>
        <strain evidence="2 3">BR 10245</strain>
    </source>
</reference>
<dbReference type="STRING" id="1505087.AYJ54_02940"/>
<feature type="region of interest" description="Disordered" evidence="1">
    <location>
        <begin position="1"/>
        <end position="27"/>
    </location>
</feature>
<dbReference type="Proteomes" id="UP000076959">
    <property type="component" value="Unassembled WGS sequence"/>
</dbReference>
<name>A0A176YEW3_9BRAD</name>
<sequence>MIHKTKDMQTAHAGSAHVETSLRQTAAQLTGRSTAKCEWEQAVSERDNLLLRLGEVETSGEGRTMIQCRRWF</sequence>
<evidence type="ECO:0000313" key="3">
    <source>
        <dbReference type="Proteomes" id="UP000076959"/>
    </source>
</evidence>
<dbReference type="EMBL" id="LUUB01000090">
    <property type="protein sequence ID" value="OAF03490.1"/>
    <property type="molecule type" value="Genomic_DNA"/>
</dbReference>
<accession>A0A176YEW3</accession>
<evidence type="ECO:0000313" key="2">
    <source>
        <dbReference type="EMBL" id="OAF03490.1"/>
    </source>
</evidence>
<dbReference type="AlphaFoldDB" id="A0A176YEW3"/>
<comment type="caution">
    <text evidence="2">The sequence shown here is derived from an EMBL/GenBank/DDBJ whole genome shotgun (WGS) entry which is preliminary data.</text>
</comment>
<evidence type="ECO:0000256" key="1">
    <source>
        <dbReference type="SAM" id="MobiDB-lite"/>
    </source>
</evidence>